<keyword evidence="6" id="KW-0547">Nucleotide-binding</keyword>
<dbReference type="GO" id="GO:0005525">
    <property type="term" value="F:GTP binding"/>
    <property type="evidence" value="ECO:0007669"/>
    <property type="project" value="UniProtKB-KW"/>
</dbReference>
<evidence type="ECO:0000256" key="8">
    <source>
        <dbReference type="ARBA" id="ARBA00023134"/>
    </source>
</evidence>
<keyword evidence="9" id="KW-0539">Nucleus</keyword>
<evidence type="ECO:0000256" key="6">
    <source>
        <dbReference type="ARBA" id="ARBA00022741"/>
    </source>
</evidence>
<keyword evidence="5" id="KW-0548">Nucleotidyltransferase</keyword>
<evidence type="ECO:0000256" key="10">
    <source>
        <dbReference type="ARBA" id="ARBA00044624"/>
    </source>
</evidence>
<dbReference type="Pfam" id="PF03919">
    <property type="entry name" value="mRNA_cap_C"/>
    <property type="match status" value="1"/>
</dbReference>
<evidence type="ECO:0000256" key="2">
    <source>
        <dbReference type="ARBA" id="ARBA00012475"/>
    </source>
</evidence>
<comment type="caution">
    <text evidence="14">The sequence shown here is derived from an EMBL/GenBank/DDBJ whole genome shotgun (WGS) entry which is preliminary data.</text>
</comment>
<dbReference type="InterPro" id="IPR012340">
    <property type="entry name" value="NA-bd_OB-fold"/>
</dbReference>
<name>A0A4Y7R5K7_COPMI</name>
<protein>
    <recommendedName>
        <fullName evidence="2">mRNA guanylyltransferase</fullName>
        <ecNumber evidence="2">2.7.7.50</ecNumber>
    </recommendedName>
</protein>
<dbReference type="PANTHER" id="PTHR10367:SF17">
    <property type="entry name" value="MRNA-CAPPING ENZYME"/>
    <property type="match status" value="1"/>
</dbReference>
<accession>A0A4Y7R5K7</accession>
<dbReference type="GO" id="GO:0006370">
    <property type="term" value="P:7-methylguanosine mRNA capping"/>
    <property type="evidence" value="ECO:0007669"/>
    <property type="project" value="UniProtKB-KW"/>
</dbReference>
<keyword evidence="8" id="KW-0342">GTP-binding</keyword>
<dbReference type="Proteomes" id="UP000298030">
    <property type="component" value="Unassembled WGS sequence"/>
</dbReference>
<evidence type="ECO:0000256" key="9">
    <source>
        <dbReference type="ARBA" id="ARBA00023242"/>
    </source>
</evidence>
<comment type="catalytic activity">
    <reaction evidence="10">
        <text>a 5'-end diphospho-ribonucleoside in mRNA + GTP + H(+) = a 5'-end (5'-triphosphoguanosine)-ribonucleoside in mRNA + diphosphate</text>
        <dbReference type="Rhea" id="RHEA:67012"/>
        <dbReference type="Rhea" id="RHEA-COMP:17165"/>
        <dbReference type="Rhea" id="RHEA-COMP:17166"/>
        <dbReference type="ChEBI" id="CHEBI:15378"/>
        <dbReference type="ChEBI" id="CHEBI:33019"/>
        <dbReference type="ChEBI" id="CHEBI:37565"/>
        <dbReference type="ChEBI" id="CHEBI:167616"/>
        <dbReference type="ChEBI" id="CHEBI:167617"/>
        <dbReference type="EC" id="2.7.7.50"/>
    </reaction>
    <physiologicalReaction direction="left-to-right" evidence="10">
        <dbReference type="Rhea" id="RHEA:67013"/>
    </physiologicalReaction>
</comment>
<organism evidence="14 15">
    <name type="scientific">Coprinellus micaceus</name>
    <name type="common">Glistening ink-cap mushroom</name>
    <name type="synonym">Coprinus micaceus</name>
    <dbReference type="NCBI Taxonomy" id="71717"/>
    <lineage>
        <taxon>Eukaryota</taxon>
        <taxon>Fungi</taxon>
        <taxon>Dikarya</taxon>
        <taxon>Basidiomycota</taxon>
        <taxon>Agaricomycotina</taxon>
        <taxon>Agaricomycetes</taxon>
        <taxon>Agaricomycetidae</taxon>
        <taxon>Agaricales</taxon>
        <taxon>Agaricineae</taxon>
        <taxon>Psathyrellaceae</taxon>
        <taxon>Coprinellus</taxon>
    </lineage>
</organism>
<evidence type="ECO:0000256" key="7">
    <source>
        <dbReference type="ARBA" id="ARBA00023042"/>
    </source>
</evidence>
<dbReference type="GO" id="GO:0004484">
    <property type="term" value="F:mRNA guanylyltransferase activity"/>
    <property type="evidence" value="ECO:0007669"/>
    <property type="project" value="UniProtKB-EC"/>
</dbReference>
<sequence>MSAIPDLPGNTPQSSEQETLKTSVAKMCKLKPNRCDFTKLEQHDFWVCEKSDGVRALLLITFDSGSNTQAVFLIDRRNTYRKIEGFYPRRSLGNSLIDGELVMAVDPETHQVRRYIHFAGGRTVYKTRRFLAFDCLVIDDQNVMTQTLDKRYGRLKEWFYRPFSRMAKDPLQAFDIHVKSMVLSYKVSKVFTMDIPNLMHRSDGLVYSRVTAPYKPGTDQNMHWRPPSENSVSFKLVLQLPLSPAWDDPGTPDPCAKPLFLLSYEHFNDMYVSDDEWEQMKLSGEKVDGRIVKVRWDPSLRHWRMMRFRDDKAQGNHKSVVNDISQSIAEGIEKDDILARSNAIRNAWKSRQRLPIQPASPVRQQLVPPNTGATPLPSF</sequence>
<dbReference type="Gene3D" id="2.40.50.140">
    <property type="entry name" value="Nucleic acid-binding proteins"/>
    <property type="match status" value="1"/>
</dbReference>
<keyword evidence="3" id="KW-0507">mRNA processing</keyword>
<evidence type="ECO:0000256" key="4">
    <source>
        <dbReference type="ARBA" id="ARBA00022679"/>
    </source>
</evidence>
<comment type="subcellular location">
    <subcellularLocation>
        <location evidence="1">Nucleus</location>
    </subcellularLocation>
</comment>
<keyword evidence="7" id="KW-0506">mRNA capping</keyword>
<dbReference type="InterPro" id="IPR051029">
    <property type="entry name" value="mRNA_Capping_Enz/RNA_Phosphat"/>
</dbReference>
<evidence type="ECO:0000256" key="5">
    <source>
        <dbReference type="ARBA" id="ARBA00022695"/>
    </source>
</evidence>
<dbReference type="SUPFAM" id="SSF50249">
    <property type="entry name" value="Nucleic acid-binding proteins"/>
    <property type="match status" value="1"/>
</dbReference>
<evidence type="ECO:0000313" key="15">
    <source>
        <dbReference type="Proteomes" id="UP000298030"/>
    </source>
</evidence>
<proteinExistence type="predicted"/>
<dbReference type="STRING" id="71717.A0A4Y7R5K7"/>
<evidence type="ECO:0000259" key="12">
    <source>
        <dbReference type="Pfam" id="PF01331"/>
    </source>
</evidence>
<evidence type="ECO:0000259" key="13">
    <source>
        <dbReference type="Pfam" id="PF03919"/>
    </source>
</evidence>
<keyword evidence="14" id="KW-0436">Ligase</keyword>
<dbReference type="InterPro" id="IPR001339">
    <property type="entry name" value="mRNA_cap_enzyme_adenylation"/>
</dbReference>
<dbReference type="PANTHER" id="PTHR10367">
    <property type="entry name" value="MRNA-CAPPING ENZYME"/>
    <property type="match status" value="1"/>
</dbReference>
<evidence type="ECO:0000256" key="11">
    <source>
        <dbReference type="SAM" id="MobiDB-lite"/>
    </source>
</evidence>
<feature type="region of interest" description="Disordered" evidence="11">
    <location>
        <begin position="355"/>
        <end position="379"/>
    </location>
</feature>
<keyword evidence="4" id="KW-0808">Transferase</keyword>
<evidence type="ECO:0000256" key="1">
    <source>
        <dbReference type="ARBA" id="ARBA00004123"/>
    </source>
</evidence>
<feature type="domain" description="mRNA capping enzyme C-terminal" evidence="13">
    <location>
        <begin position="229"/>
        <end position="338"/>
    </location>
</feature>
<dbReference type="EMBL" id="QPFP01000661">
    <property type="protein sequence ID" value="TEB04033.1"/>
    <property type="molecule type" value="Genomic_DNA"/>
</dbReference>
<gene>
    <name evidence="14" type="ORF">FA13DRAFT_1750745</name>
</gene>
<dbReference type="OrthoDB" id="200924at2759"/>
<evidence type="ECO:0000313" key="14">
    <source>
        <dbReference type="EMBL" id="TEB04033.1"/>
    </source>
</evidence>
<keyword evidence="15" id="KW-1185">Reference proteome</keyword>
<reference evidence="14 15" key="1">
    <citation type="journal article" date="2019" name="Nat. Ecol. Evol.">
        <title>Megaphylogeny resolves global patterns of mushroom evolution.</title>
        <authorList>
            <person name="Varga T."/>
            <person name="Krizsan K."/>
            <person name="Foldi C."/>
            <person name="Dima B."/>
            <person name="Sanchez-Garcia M."/>
            <person name="Sanchez-Ramirez S."/>
            <person name="Szollosi G.J."/>
            <person name="Szarkandi J.G."/>
            <person name="Papp V."/>
            <person name="Albert L."/>
            <person name="Andreopoulos W."/>
            <person name="Angelini C."/>
            <person name="Antonin V."/>
            <person name="Barry K.W."/>
            <person name="Bougher N.L."/>
            <person name="Buchanan P."/>
            <person name="Buyck B."/>
            <person name="Bense V."/>
            <person name="Catcheside P."/>
            <person name="Chovatia M."/>
            <person name="Cooper J."/>
            <person name="Damon W."/>
            <person name="Desjardin D."/>
            <person name="Finy P."/>
            <person name="Geml J."/>
            <person name="Haridas S."/>
            <person name="Hughes K."/>
            <person name="Justo A."/>
            <person name="Karasinski D."/>
            <person name="Kautmanova I."/>
            <person name="Kiss B."/>
            <person name="Kocsube S."/>
            <person name="Kotiranta H."/>
            <person name="LaButti K.M."/>
            <person name="Lechner B.E."/>
            <person name="Liimatainen K."/>
            <person name="Lipzen A."/>
            <person name="Lukacs Z."/>
            <person name="Mihaltcheva S."/>
            <person name="Morgado L.N."/>
            <person name="Niskanen T."/>
            <person name="Noordeloos M.E."/>
            <person name="Ohm R.A."/>
            <person name="Ortiz-Santana B."/>
            <person name="Ovrebo C."/>
            <person name="Racz N."/>
            <person name="Riley R."/>
            <person name="Savchenko A."/>
            <person name="Shiryaev A."/>
            <person name="Soop K."/>
            <person name="Spirin V."/>
            <person name="Szebenyi C."/>
            <person name="Tomsovsky M."/>
            <person name="Tulloss R.E."/>
            <person name="Uehling J."/>
            <person name="Grigoriev I.V."/>
            <person name="Vagvolgyi C."/>
            <person name="Papp T."/>
            <person name="Martin F.M."/>
            <person name="Miettinen O."/>
            <person name="Hibbett D.S."/>
            <person name="Nagy L.G."/>
        </authorList>
    </citation>
    <scope>NUCLEOTIDE SEQUENCE [LARGE SCALE GENOMIC DNA]</scope>
    <source>
        <strain evidence="14 15">FP101781</strain>
    </source>
</reference>
<evidence type="ECO:0000256" key="3">
    <source>
        <dbReference type="ARBA" id="ARBA00022664"/>
    </source>
</evidence>
<dbReference type="Gene3D" id="3.30.470.30">
    <property type="entry name" value="DNA ligase/mRNA capping enzyme"/>
    <property type="match status" value="1"/>
</dbReference>
<feature type="domain" description="mRNA capping enzyme adenylation" evidence="12">
    <location>
        <begin position="34"/>
        <end position="118"/>
    </location>
</feature>
<dbReference type="GO" id="GO:0005524">
    <property type="term" value="F:ATP binding"/>
    <property type="evidence" value="ECO:0007669"/>
    <property type="project" value="InterPro"/>
</dbReference>
<dbReference type="AlphaFoldDB" id="A0A4Y7R5K7"/>
<dbReference type="InterPro" id="IPR013846">
    <property type="entry name" value="mRNA_cap_enzyme_C"/>
</dbReference>
<dbReference type="GO" id="GO:0016874">
    <property type="term" value="F:ligase activity"/>
    <property type="evidence" value="ECO:0007669"/>
    <property type="project" value="UniProtKB-KW"/>
</dbReference>
<dbReference type="Pfam" id="PF01331">
    <property type="entry name" value="mRNA_cap_enzyme"/>
    <property type="match status" value="2"/>
</dbReference>
<dbReference type="SUPFAM" id="SSF56091">
    <property type="entry name" value="DNA ligase/mRNA capping enzyme, catalytic domain"/>
    <property type="match status" value="1"/>
</dbReference>
<feature type="domain" description="mRNA capping enzyme adenylation" evidence="12">
    <location>
        <begin position="126"/>
        <end position="222"/>
    </location>
</feature>
<dbReference type="EC" id="2.7.7.50" evidence="2"/>
<dbReference type="GO" id="GO:0005634">
    <property type="term" value="C:nucleus"/>
    <property type="evidence" value="ECO:0007669"/>
    <property type="project" value="UniProtKB-SubCell"/>
</dbReference>
<dbReference type="CDD" id="cd07895">
    <property type="entry name" value="Adenylation_mRNA_capping"/>
    <property type="match status" value="1"/>
</dbReference>